<dbReference type="GO" id="GO:0032259">
    <property type="term" value="P:methylation"/>
    <property type="evidence" value="ECO:0007669"/>
    <property type="project" value="UniProtKB-KW"/>
</dbReference>
<evidence type="ECO:0000256" key="3">
    <source>
        <dbReference type="ARBA" id="ARBA00022679"/>
    </source>
</evidence>
<dbReference type="GO" id="GO:0003677">
    <property type="term" value="F:DNA binding"/>
    <property type="evidence" value="ECO:0007669"/>
    <property type="project" value="TreeGrafter"/>
</dbReference>
<feature type="non-terminal residue" evidence="5">
    <location>
        <position position="1"/>
    </location>
</feature>
<dbReference type="Gene3D" id="3.40.50.150">
    <property type="entry name" value="Vaccinia Virus protein VP39"/>
    <property type="match status" value="1"/>
</dbReference>
<dbReference type="AlphaFoldDB" id="A0A7J3T9P2"/>
<dbReference type="GO" id="GO:0003886">
    <property type="term" value="F:DNA (cytosine-5-)-methyltransferase activity"/>
    <property type="evidence" value="ECO:0007669"/>
    <property type="project" value="UniProtKB-EC"/>
</dbReference>
<dbReference type="PANTHER" id="PTHR10629:SF52">
    <property type="entry name" value="DNA (CYTOSINE-5)-METHYLTRANSFERASE 1"/>
    <property type="match status" value="1"/>
</dbReference>
<dbReference type="Proteomes" id="UP000886130">
    <property type="component" value="Unassembled WGS sequence"/>
</dbReference>
<dbReference type="Pfam" id="PF00145">
    <property type="entry name" value="DNA_methylase"/>
    <property type="match status" value="1"/>
</dbReference>
<dbReference type="InterPro" id="IPR031303">
    <property type="entry name" value="C5_meth_CS"/>
</dbReference>
<comment type="caution">
    <text evidence="5">The sequence shown here is derived from an EMBL/GenBank/DDBJ whole genome shotgun (WGS) entry which is preliminary data.</text>
</comment>
<dbReference type="PANTHER" id="PTHR10629">
    <property type="entry name" value="CYTOSINE-SPECIFIC METHYLTRANSFERASE"/>
    <property type="match status" value="1"/>
</dbReference>
<evidence type="ECO:0000256" key="1">
    <source>
        <dbReference type="ARBA" id="ARBA00011975"/>
    </source>
</evidence>
<accession>A0A7J3T9P2</accession>
<dbReference type="NCBIfam" id="TIGR00675">
    <property type="entry name" value="dcm"/>
    <property type="match status" value="1"/>
</dbReference>
<protein>
    <recommendedName>
        <fullName evidence="1">DNA (cytosine-5-)-methyltransferase</fullName>
        <ecNumber evidence="1">2.1.1.37</ecNumber>
    </recommendedName>
</protein>
<reference evidence="5" key="1">
    <citation type="journal article" date="2020" name="mSystems">
        <title>Genome- and Community-Level Interaction Insights into Carbon Utilization and Element Cycling Functions of Hydrothermarchaeota in Hydrothermal Sediment.</title>
        <authorList>
            <person name="Zhou Z."/>
            <person name="Liu Y."/>
            <person name="Xu W."/>
            <person name="Pan J."/>
            <person name="Luo Z.H."/>
            <person name="Li M."/>
        </authorList>
    </citation>
    <scope>NUCLEOTIDE SEQUENCE [LARGE SCALE GENOMIC DNA]</scope>
    <source>
        <strain evidence="5">HyVt-85</strain>
    </source>
</reference>
<evidence type="ECO:0000256" key="2">
    <source>
        <dbReference type="ARBA" id="ARBA00022603"/>
    </source>
</evidence>
<proteinExistence type="predicted"/>
<organism evidence="5">
    <name type="scientific">Candidatus Aciduliprofundum boonei</name>
    <dbReference type="NCBI Taxonomy" id="379547"/>
    <lineage>
        <taxon>Archaea</taxon>
        <taxon>Methanobacteriati</taxon>
        <taxon>Thermoplasmatota</taxon>
        <taxon>DHVE2 group</taxon>
        <taxon>Candidatus Aciduliprofundum</taxon>
    </lineage>
</organism>
<dbReference type="InterPro" id="IPR001525">
    <property type="entry name" value="C5_MeTfrase"/>
</dbReference>
<dbReference type="PROSITE" id="PS51679">
    <property type="entry name" value="SAM_MT_C5"/>
    <property type="match status" value="1"/>
</dbReference>
<dbReference type="EC" id="2.1.1.37" evidence="1"/>
<dbReference type="PROSITE" id="PS00095">
    <property type="entry name" value="C5_MTASE_2"/>
    <property type="match status" value="1"/>
</dbReference>
<sequence length="262" mass="30565">SFKPDIFVFENVLGIKTARNGEIYHDFLARAGKLGYTIREKILDAADFFVLQRRKRVIVIGWKAEYDLEYPSFTPIEHNYTVSSLLEDLPSLKPGEGNESPQEYIRPPARYLEESGLRSEKDILIQHSARRHNERDREIYKYVISVWNNEHRRVKYDELPERLKTHRNRESFEDRFKVVAPDLKYAQTITAHISKDGHYYIHPDIAQARSITVREAARIQSFPDNFKFEGPRTSQYTQVGNAVPPLMAERIAVEIEKMLGAI</sequence>
<dbReference type="InterPro" id="IPR029063">
    <property type="entry name" value="SAM-dependent_MTases_sf"/>
</dbReference>
<dbReference type="SUPFAM" id="SSF53335">
    <property type="entry name" value="S-adenosyl-L-methionine-dependent methyltransferases"/>
    <property type="match status" value="1"/>
</dbReference>
<keyword evidence="3 5" id="KW-0808">Transferase</keyword>
<evidence type="ECO:0000313" key="5">
    <source>
        <dbReference type="EMBL" id="HHE75842.1"/>
    </source>
</evidence>
<dbReference type="GO" id="GO:0044027">
    <property type="term" value="P:negative regulation of gene expression via chromosomal CpG island methylation"/>
    <property type="evidence" value="ECO:0007669"/>
    <property type="project" value="TreeGrafter"/>
</dbReference>
<dbReference type="EMBL" id="DRTM01000128">
    <property type="protein sequence ID" value="HHE75842.1"/>
    <property type="molecule type" value="Genomic_DNA"/>
</dbReference>
<dbReference type="InterPro" id="IPR050390">
    <property type="entry name" value="C5-Methyltransferase"/>
</dbReference>
<keyword evidence="2 5" id="KW-0489">Methyltransferase</keyword>
<dbReference type="Gene3D" id="3.90.120.10">
    <property type="entry name" value="DNA Methylase, subunit A, domain 2"/>
    <property type="match status" value="1"/>
</dbReference>
<gene>
    <name evidence="5" type="primary">dcm</name>
    <name evidence="5" type="ORF">ENL31_01780</name>
</gene>
<keyword evidence="4" id="KW-0949">S-adenosyl-L-methionine</keyword>
<name>A0A7J3T9P2_9ARCH</name>
<evidence type="ECO:0000256" key="4">
    <source>
        <dbReference type="ARBA" id="ARBA00022691"/>
    </source>
</evidence>